<name>A0ABR0AI38_9CRUS</name>
<comment type="caution">
    <text evidence="2">The sequence shown here is derived from an EMBL/GenBank/DDBJ whole genome shotgun (WGS) entry which is preliminary data.</text>
</comment>
<dbReference type="EMBL" id="JAOYFB010000037">
    <property type="protein sequence ID" value="KAK4024715.1"/>
    <property type="molecule type" value="Genomic_DNA"/>
</dbReference>
<sequence length="91" mass="10408">MIFHEGPLCLSLNPSELDTCEEIPESEGSEVNVIQVFAVKTEDSIHTIDDSVRKYLRLEIRDKCQSKDGRLQPNRWGVNDRRNVDGINTVH</sequence>
<gene>
    <name evidence="2" type="ORF">OUZ56_010136</name>
</gene>
<evidence type="ECO:0000256" key="1">
    <source>
        <dbReference type="SAM" id="MobiDB-lite"/>
    </source>
</evidence>
<evidence type="ECO:0000313" key="3">
    <source>
        <dbReference type="Proteomes" id="UP001234178"/>
    </source>
</evidence>
<reference evidence="2 3" key="1">
    <citation type="journal article" date="2023" name="Nucleic Acids Res.">
        <title>The hologenome of Daphnia magna reveals possible DNA methylation and microbiome-mediated evolution of the host genome.</title>
        <authorList>
            <person name="Chaturvedi A."/>
            <person name="Li X."/>
            <person name="Dhandapani V."/>
            <person name="Marshall H."/>
            <person name="Kissane S."/>
            <person name="Cuenca-Cambronero M."/>
            <person name="Asole G."/>
            <person name="Calvet F."/>
            <person name="Ruiz-Romero M."/>
            <person name="Marangio P."/>
            <person name="Guigo R."/>
            <person name="Rago D."/>
            <person name="Mirbahai L."/>
            <person name="Eastwood N."/>
            <person name="Colbourne J.K."/>
            <person name="Zhou J."/>
            <person name="Mallon E."/>
            <person name="Orsini L."/>
        </authorList>
    </citation>
    <scope>NUCLEOTIDE SEQUENCE [LARGE SCALE GENOMIC DNA]</scope>
    <source>
        <strain evidence="2">LRV0_1</strain>
    </source>
</reference>
<dbReference type="Proteomes" id="UP001234178">
    <property type="component" value="Unassembled WGS sequence"/>
</dbReference>
<proteinExistence type="predicted"/>
<organism evidence="2 3">
    <name type="scientific">Daphnia magna</name>
    <dbReference type="NCBI Taxonomy" id="35525"/>
    <lineage>
        <taxon>Eukaryota</taxon>
        <taxon>Metazoa</taxon>
        <taxon>Ecdysozoa</taxon>
        <taxon>Arthropoda</taxon>
        <taxon>Crustacea</taxon>
        <taxon>Branchiopoda</taxon>
        <taxon>Diplostraca</taxon>
        <taxon>Cladocera</taxon>
        <taxon>Anomopoda</taxon>
        <taxon>Daphniidae</taxon>
        <taxon>Daphnia</taxon>
    </lineage>
</organism>
<keyword evidence="3" id="KW-1185">Reference proteome</keyword>
<evidence type="ECO:0000313" key="2">
    <source>
        <dbReference type="EMBL" id="KAK4024715.1"/>
    </source>
</evidence>
<protein>
    <submittedName>
        <fullName evidence="2">Uncharacterized protein</fullName>
    </submittedName>
</protein>
<accession>A0ABR0AI38</accession>
<feature type="region of interest" description="Disordered" evidence="1">
    <location>
        <begin position="71"/>
        <end position="91"/>
    </location>
</feature>